<dbReference type="EMBL" id="CM004388">
    <property type="protein sequence ID" value="OAY57114.1"/>
    <property type="molecule type" value="Genomic_DNA"/>
</dbReference>
<reference evidence="1" key="1">
    <citation type="submission" date="2016-02" db="EMBL/GenBank/DDBJ databases">
        <title>WGS assembly of Manihot esculenta.</title>
        <authorList>
            <person name="Bredeson J.V."/>
            <person name="Prochnik S.E."/>
            <person name="Lyons J.B."/>
            <person name="Schmutz J."/>
            <person name="Grimwood J."/>
            <person name="Vrebalov J."/>
            <person name="Bart R.S."/>
            <person name="Amuge T."/>
            <person name="Ferguson M.E."/>
            <person name="Green R."/>
            <person name="Putnam N."/>
            <person name="Stites J."/>
            <person name="Rounsley S."/>
            <person name="Rokhsar D.S."/>
        </authorList>
    </citation>
    <scope>NUCLEOTIDE SEQUENCE [LARGE SCALE GENOMIC DNA]</scope>
    <source>
        <tissue evidence="1">Leaf</tissue>
    </source>
</reference>
<organism evidence="1">
    <name type="scientific">Manihot esculenta</name>
    <name type="common">Cassava</name>
    <name type="synonym">Jatropha manihot</name>
    <dbReference type="NCBI Taxonomy" id="3983"/>
    <lineage>
        <taxon>Eukaryota</taxon>
        <taxon>Viridiplantae</taxon>
        <taxon>Streptophyta</taxon>
        <taxon>Embryophyta</taxon>
        <taxon>Tracheophyta</taxon>
        <taxon>Spermatophyta</taxon>
        <taxon>Magnoliopsida</taxon>
        <taxon>eudicotyledons</taxon>
        <taxon>Gunneridae</taxon>
        <taxon>Pentapetalae</taxon>
        <taxon>rosids</taxon>
        <taxon>fabids</taxon>
        <taxon>Malpighiales</taxon>
        <taxon>Euphorbiaceae</taxon>
        <taxon>Crotonoideae</taxon>
        <taxon>Manihoteae</taxon>
        <taxon>Manihot</taxon>
    </lineage>
</organism>
<gene>
    <name evidence="1" type="ORF">MANES_02G071600</name>
</gene>
<protein>
    <submittedName>
        <fullName evidence="1">Uncharacterized protein</fullName>
    </submittedName>
</protein>
<name>A0A2C9WBM3_MANES</name>
<accession>A0A2C9WBM3</accession>
<dbReference type="AlphaFoldDB" id="A0A2C9WBM3"/>
<proteinExistence type="predicted"/>
<evidence type="ECO:0000313" key="1">
    <source>
        <dbReference type="EMBL" id="OAY57114.1"/>
    </source>
</evidence>
<sequence length="120" mass="13742">MRIMPDSAKSSLVHLRKSSHPLKKQIWCFLVSFCNGCIVQSPLPICGVRVLSDGFRVKQLATTCLEYSTLSYSFYHSKLVLNSSFLLIPTKMRGIQLSVNIFIQQFRYKIHDLSCLEDLI</sequence>